<dbReference type="EMBL" id="CP053586">
    <property type="protein sequence ID" value="WNZ22798.1"/>
    <property type="molecule type" value="Genomic_DNA"/>
</dbReference>
<dbReference type="Gene3D" id="3.40.190.10">
    <property type="entry name" value="Periplasmic binding protein-like II"/>
    <property type="match status" value="2"/>
</dbReference>
<evidence type="ECO:0000256" key="2">
    <source>
        <dbReference type="ARBA" id="ARBA00022448"/>
    </source>
</evidence>
<dbReference type="PANTHER" id="PTHR30085">
    <property type="entry name" value="AMINO ACID ABC TRANSPORTER PERMEASE"/>
    <property type="match status" value="1"/>
</dbReference>
<dbReference type="RefSeq" id="WP_316434341.1">
    <property type="nucleotide sequence ID" value="NZ_CP053586.1"/>
</dbReference>
<evidence type="ECO:0000256" key="1">
    <source>
        <dbReference type="ARBA" id="ARBA00010333"/>
    </source>
</evidence>
<evidence type="ECO:0000313" key="6">
    <source>
        <dbReference type="EMBL" id="WNZ22798.1"/>
    </source>
</evidence>
<gene>
    <name evidence="6" type="ORF">HJG54_07975</name>
</gene>
<dbReference type="GO" id="GO:0030288">
    <property type="term" value="C:outer membrane-bounded periplasmic space"/>
    <property type="evidence" value="ECO:0007669"/>
    <property type="project" value="TreeGrafter"/>
</dbReference>
<dbReference type="GO" id="GO:0006865">
    <property type="term" value="P:amino acid transport"/>
    <property type="evidence" value="ECO:0007669"/>
    <property type="project" value="TreeGrafter"/>
</dbReference>
<accession>A0AA96WCY4</accession>
<dbReference type="SMART" id="SM00062">
    <property type="entry name" value="PBPb"/>
    <property type="match status" value="1"/>
</dbReference>
<dbReference type="PANTHER" id="PTHR30085:SF6">
    <property type="entry name" value="ABC TRANSPORTER GLUTAMINE-BINDING PROTEIN GLNH"/>
    <property type="match status" value="1"/>
</dbReference>
<reference evidence="6" key="1">
    <citation type="submission" date="2020-05" db="EMBL/GenBank/DDBJ databases">
        <authorList>
            <person name="Zhu T."/>
            <person name="Keshari N."/>
            <person name="Lu X."/>
        </authorList>
    </citation>
    <scope>NUCLEOTIDE SEQUENCE</scope>
    <source>
        <strain evidence="6">NK1-12</strain>
    </source>
</reference>
<dbReference type="InterPro" id="IPR001638">
    <property type="entry name" value="Solute-binding_3/MltF_N"/>
</dbReference>
<comment type="similarity">
    <text evidence="1 4">Belongs to the bacterial solute-binding protein 3 family.</text>
</comment>
<dbReference type="GO" id="GO:0005576">
    <property type="term" value="C:extracellular region"/>
    <property type="evidence" value="ECO:0007669"/>
    <property type="project" value="TreeGrafter"/>
</dbReference>
<dbReference type="Pfam" id="PF00497">
    <property type="entry name" value="SBP_bac_3"/>
    <property type="match status" value="1"/>
</dbReference>
<dbReference type="AlphaFoldDB" id="A0AA96WCY4"/>
<feature type="domain" description="Solute-binding protein family 3/N-terminal" evidence="5">
    <location>
        <begin position="32"/>
        <end position="254"/>
    </location>
</feature>
<name>A0AA96WCY4_9CYAN</name>
<evidence type="ECO:0000256" key="3">
    <source>
        <dbReference type="ARBA" id="ARBA00022729"/>
    </source>
</evidence>
<dbReference type="PROSITE" id="PS01039">
    <property type="entry name" value="SBP_BACTERIAL_3"/>
    <property type="match status" value="1"/>
</dbReference>
<keyword evidence="2" id="KW-0813">Transport</keyword>
<evidence type="ECO:0000259" key="5">
    <source>
        <dbReference type="SMART" id="SM00062"/>
    </source>
</evidence>
<sequence length="273" mass="30219">MQVGFLLALLGSGHGGVAVQAAELDQIRDRGYLIVGVKDNLRPLGFQDSQNQLQGFEIDIARQLAAELIGDQAEVVLKPVLNQDRLDVLLNGEVDLLVARMSITDARSRLVDFSRPYYIDGTAFVSRDVAIQSLRDLQQQTVAVLFGSDTIPAVRFLLPSVRLQGVESYQAAKELLESGQVAAFAADATVLTGWVQEHPDYHLISPLISAEALAVAMPKGRQYDELRREVNQAVERWLKTGWLRQRIAEWGLPIDGFPSFTDRIEPSIEPSNE</sequence>
<evidence type="ECO:0000256" key="4">
    <source>
        <dbReference type="RuleBase" id="RU003744"/>
    </source>
</evidence>
<dbReference type="InterPro" id="IPR051455">
    <property type="entry name" value="Bact_solute-bind_prot3"/>
</dbReference>
<protein>
    <submittedName>
        <fullName evidence="6">Transporter substrate-binding domain-containing protein</fullName>
    </submittedName>
</protein>
<organism evidence="6">
    <name type="scientific">Leptolyngbya sp. NK1-12</name>
    <dbReference type="NCBI Taxonomy" id="2547451"/>
    <lineage>
        <taxon>Bacteria</taxon>
        <taxon>Bacillati</taxon>
        <taxon>Cyanobacteriota</taxon>
        <taxon>Cyanophyceae</taxon>
        <taxon>Leptolyngbyales</taxon>
        <taxon>Leptolyngbyaceae</taxon>
        <taxon>Leptolyngbya group</taxon>
        <taxon>Leptolyngbya</taxon>
    </lineage>
</organism>
<proteinExistence type="inferred from homology"/>
<keyword evidence="3" id="KW-0732">Signal</keyword>
<dbReference type="SUPFAM" id="SSF53850">
    <property type="entry name" value="Periplasmic binding protein-like II"/>
    <property type="match status" value="1"/>
</dbReference>
<dbReference type="InterPro" id="IPR018313">
    <property type="entry name" value="SBP_3_CS"/>
</dbReference>